<comment type="cofactor">
    <cofactor evidence="1 7">
        <name>heme</name>
        <dbReference type="ChEBI" id="CHEBI:30413"/>
    </cofactor>
</comment>
<dbReference type="InterPro" id="IPR002403">
    <property type="entry name" value="Cyt_P450_E_grp-IV"/>
</dbReference>
<dbReference type="AlphaFoldDB" id="A0AB34FT97"/>
<dbReference type="InterPro" id="IPR001128">
    <property type="entry name" value="Cyt_P450"/>
</dbReference>
<dbReference type="SUPFAM" id="SSF48264">
    <property type="entry name" value="Cytochrome P450"/>
    <property type="match status" value="1"/>
</dbReference>
<evidence type="ECO:0000259" key="10">
    <source>
        <dbReference type="Pfam" id="PF20684"/>
    </source>
</evidence>
<proteinExistence type="inferred from homology"/>
<dbReference type="PANTHER" id="PTHR24304">
    <property type="entry name" value="CYTOCHROME P450 FAMILY 7"/>
    <property type="match status" value="1"/>
</dbReference>
<reference evidence="11" key="1">
    <citation type="submission" date="2023-01" db="EMBL/GenBank/DDBJ databases">
        <title>The growth and conidiation of Purpureocillium lavendulum are regulated by nitrogen source and histone H3K14 acetylation.</title>
        <authorList>
            <person name="Tang P."/>
            <person name="Han J."/>
            <person name="Zhang C."/>
            <person name="Tang P."/>
            <person name="Qi F."/>
            <person name="Zhang K."/>
            <person name="Liang L."/>
        </authorList>
    </citation>
    <scope>NUCLEOTIDE SEQUENCE</scope>
    <source>
        <strain evidence="11">YMF1.00683</strain>
    </source>
</reference>
<feature type="transmembrane region" description="Helical" evidence="9">
    <location>
        <begin position="211"/>
        <end position="233"/>
    </location>
</feature>
<evidence type="ECO:0000256" key="6">
    <source>
        <dbReference type="ARBA" id="ARBA00023033"/>
    </source>
</evidence>
<evidence type="ECO:0000256" key="5">
    <source>
        <dbReference type="ARBA" id="ARBA00023004"/>
    </source>
</evidence>
<keyword evidence="4 7" id="KW-0479">Metal-binding</keyword>
<comment type="similarity">
    <text evidence="2">Belongs to the cytochrome P450 family.</text>
</comment>
<evidence type="ECO:0000256" key="1">
    <source>
        <dbReference type="ARBA" id="ARBA00001971"/>
    </source>
</evidence>
<keyword evidence="6" id="KW-0560">Oxidoreductase</keyword>
<comment type="caution">
    <text evidence="11">The sequence shown here is derived from an EMBL/GenBank/DDBJ whole genome shotgun (WGS) entry which is preliminary data.</text>
</comment>
<dbReference type="GO" id="GO:0020037">
    <property type="term" value="F:heme binding"/>
    <property type="evidence" value="ECO:0007669"/>
    <property type="project" value="InterPro"/>
</dbReference>
<feature type="transmembrane region" description="Helical" evidence="9">
    <location>
        <begin position="245"/>
        <end position="268"/>
    </location>
</feature>
<evidence type="ECO:0000313" key="11">
    <source>
        <dbReference type="EMBL" id="KAJ6442723.1"/>
    </source>
</evidence>
<organism evidence="11 12">
    <name type="scientific">Purpureocillium lavendulum</name>
    <dbReference type="NCBI Taxonomy" id="1247861"/>
    <lineage>
        <taxon>Eukaryota</taxon>
        <taxon>Fungi</taxon>
        <taxon>Dikarya</taxon>
        <taxon>Ascomycota</taxon>
        <taxon>Pezizomycotina</taxon>
        <taxon>Sordariomycetes</taxon>
        <taxon>Hypocreomycetidae</taxon>
        <taxon>Hypocreales</taxon>
        <taxon>Ophiocordycipitaceae</taxon>
        <taxon>Purpureocillium</taxon>
    </lineage>
</organism>
<evidence type="ECO:0000256" key="9">
    <source>
        <dbReference type="SAM" id="Phobius"/>
    </source>
</evidence>
<dbReference type="GO" id="GO:0008395">
    <property type="term" value="F:steroid hydroxylase activity"/>
    <property type="evidence" value="ECO:0007669"/>
    <property type="project" value="TreeGrafter"/>
</dbReference>
<feature type="binding site" description="axial binding residue" evidence="7">
    <location>
        <position position="819"/>
    </location>
    <ligand>
        <name>heme</name>
        <dbReference type="ChEBI" id="CHEBI:30413"/>
    </ligand>
    <ligandPart>
        <name>Fe</name>
        <dbReference type="ChEBI" id="CHEBI:18248"/>
    </ligandPart>
</feature>
<sequence length="894" mass="99981">MSDLSSLTPEQLAQTPASKPPPGVVPNFVNPPTGAPVLIAVGTVLLVIMLLFAGVRFYVKAIVRRNVTADDSAKFGTHMWDMSVAHTLSDDFLIASFFSNWPTGLVWALAKTSFFLMYLQIFGPLPWLRICVYIGLFLNWGFYTAVIIASIYYQAPNPGQTWQEGFQNERYTKSFNMTIPIASGSLFLDTYIFVLPLIAVMKLRLSFNKKIGVMAVFATGLIACIASSLSIYFKNKLNARLEDYTFWIYPVLLMALVEMCVGITCACMPSAAGFFKNKASHGLHINTWSTNPISMLRSLLRYGRQSNAGDSLDKSWERNATHVSSATSHVPYADIEMGTTSTDELRPGTGRREIHNSAAMLSDSIWTVFDLLTRETAFNLLPLLVVGATLVCWRLWRFTVIPLMNPSAPKELPYWIPCHVRSFFKDYNEAIDEGRKYFNDSNMPFSVSIAGARIYICYAPEDVAGLYRNTTTISYENVIKDMYKWIGVSDDGFNKMFTLNDSAKHNIGMAHPQAPATMINEYHRRQTKPGHLFDDLLHRRTIPGIDQTFQEISGRSSSSVVKVSSDGATISLLRLCSDLFLRGTTTSFLGQKIWEVNPTLLDSFGQWERTNWKYMFQMPEFISGDMVQARDAIIDTFVTYLAIPASERSDCNDFVKSIEAMMRDVGVDEKDMAKIFMLHFWAVLGNIYKVAFWAIAHLAYDPSLLEAIRAEVDPAVRDGGQLDESYLAENCPLLESLLSEVLRLTVATALVRDVVAPTQIRGKTLQPGSKILVPYRQLHQNRSVWGDEPLTLTPARFVDEPKLTSSKSYRPFGGGHTLCPGRFLAKRAMGYAIAALVTRFEVSLDVEMTRKAVGGSGKVVKFPRMDSTKPSPGASLPHKGEDVFLLVKERNIKS</sequence>
<feature type="region of interest" description="Disordered" evidence="8">
    <location>
        <begin position="1"/>
        <end position="24"/>
    </location>
</feature>
<feature type="compositionally biased region" description="Polar residues" evidence="8">
    <location>
        <begin position="1"/>
        <end position="17"/>
    </location>
</feature>
<evidence type="ECO:0000256" key="4">
    <source>
        <dbReference type="ARBA" id="ARBA00022723"/>
    </source>
</evidence>
<dbReference type="InterPro" id="IPR050529">
    <property type="entry name" value="CYP450_sterol_14alpha_dmase"/>
</dbReference>
<dbReference type="Pfam" id="PF20684">
    <property type="entry name" value="Fung_rhodopsin"/>
    <property type="match status" value="1"/>
</dbReference>
<dbReference type="CDD" id="cd11040">
    <property type="entry name" value="CYP7_CYP8-like"/>
    <property type="match status" value="1"/>
</dbReference>
<feature type="transmembrane region" description="Helical" evidence="9">
    <location>
        <begin position="37"/>
        <end position="59"/>
    </location>
</feature>
<keyword evidence="9" id="KW-0812">Transmembrane</keyword>
<feature type="transmembrane region" description="Helical" evidence="9">
    <location>
        <begin position="130"/>
        <end position="155"/>
    </location>
</feature>
<dbReference type="EMBL" id="JAQHRD010000003">
    <property type="protein sequence ID" value="KAJ6442723.1"/>
    <property type="molecule type" value="Genomic_DNA"/>
</dbReference>
<dbReference type="InterPro" id="IPR036396">
    <property type="entry name" value="Cyt_P450_sf"/>
</dbReference>
<feature type="domain" description="Rhodopsin" evidence="10">
    <location>
        <begin position="72"/>
        <end position="274"/>
    </location>
</feature>
<dbReference type="Proteomes" id="UP001163105">
    <property type="component" value="Unassembled WGS sequence"/>
</dbReference>
<name>A0AB34FT97_9HYPO</name>
<evidence type="ECO:0000256" key="2">
    <source>
        <dbReference type="ARBA" id="ARBA00010617"/>
    </source>
</evidence>
<keyword evidence="5 7" id="KW-0408">Iron</keyword>
<keyword evidence="9" id="KW-0472">Membrane</keyword>
<keyword evidence="12" id="KW-1185">Reference proteome</keyword>
<protein>
    <submittedName>
        <fullName evidence="11">Cytochrome P450</fullName>
    </submittedName>
</protein>
<dbReference type="Gene3D" id="1.10.630.10">
    <property type="entry name" value="Cytochrome P450"/>
    <property type="match status" value="1"/>
</dbReference>
<evidence type="ECO:0000256" key="7">
    <source>
        <dbReference type="PIRSR" id="PIRSR602403-1"/>
    </source>
</evidence>
<dbReference type="PANTHER" id="PTHR24304:SF2">
    <property type="entry name" value="24-HYDROXYCHOLESTEROL 7-ALPHA-HYDROXYLASE"/>
    <property type="match status" value="1"/>
</dbReference>
<dbReference type="InterPro" id="IPR017972">
    <property type="entry name" value="Cyt_P450_CS"/>
</dbReference>
<feature type="transmembrane region" description="Helical" evidence="9">
    <location>
        <begin position="175"/>
        <end position="199"/>
    </location>
</feature>
<evidence type="ECO:0000256" key="8">
    <source>
        <dbReference type="SAM" id="MobiDB-lite"/>
    </source>
</evidence>
<keyword evidence="3 7" id="KW-0349">Heme</keyword>
<evidence type="ECO:0000313" key="12">
    <source>
        <dbReference type="Proteomes" id="UP001163105"/>
    </source>
</evidence>
<dbReference type="GO" id="GO:0005506">
    <property type="term" value="F:iron ion binding"/>
    <property type="evidence" value="ECO:0007669"/>
    <property type="project" value="InterPro"/>
</dbReference>
<dbReference type="PRINTS" id="PR00465">
    <property type="entry name" value="EP450IV"/>
</dbReference>
<keyword evidence="6" id="KW-0503">Monooxygenase</keyword>
<gene>
    <name evidence="11" type="ORF">O9K51_03898</name>
</gene>
<dbReference type="Pfam" id="PF00067">
    <property type="entry name" value="p450"/>
    <property type="match status" value="1"/>
</dbReference>
<accession>A0AB34FT97</accession>
<evidence type="ECO:0000256" key="3">
    <source>
        <dbReference type="ARBA" id="ARBA00022617"/>
    </source>
</evidence>
<keyword evidence="9" id="KW-1133">Transmembrane helix</keyword>
<dbReference type="GO" id="GO:0016705">
    <property type="term" value="F:oxidoreductase activity, acting on paired donors, with incorporation or reduction of molecular oxygen"/>
    <property type="evidence" value="ECO:0007669"/>
    <property type="project" value="InterPro"/>
</dbReference>
<dbReference type="PROSITE" id="PS00086">
    <property type="entry name" value="CYTOCHROME_P450"/>
    <property type="match status" value="1"/>
</dbReference>
<dbReference type="InterPro" id="IPR049326">
    <property type="entry name" value="Rhodopsin_dom_fungi"/>
</dbReference>